<dbReference type="EC" id="2.3.1.-" evidence="12"/>
<dbReference type="AlphaFoldDB" id="B9L682"/>
<feature type="transmembrane region" description="Helical" evidence="10">
    <location>
        <begin position="93"/>
        <end position="110"/>
    </location>
</feature>
<evidence type="ECO:0000256" key="1">
    <source>
        <dbReference type="ARBA" id="ARBA00004651"/>
    </source>
</evidence>
<gene>
    <name evidence="12" type="primary">lnt</name>
    <name evidence="12" type="ordered locus">NAMH_1478</name>
</gene>
<dbReference type="GO" id="GO:0005886">
    <property type="term" value="C:plasma membrane"/>
    <property type="evidence" value="ECO:0007669"/>
    <property type="project" value="UniProtKB-SubCell"/>
</dbReference>
<dbReference type="InterPro" id="IPR004563">
    <property type="entry name" value="Apolipo_AcylTrfase"/>
</dbReference>
<evidence type="ECO:0000256" key="3">
    <source>
        <dbReference type="ARBA" id="ARBA00022475"/>
    </source>
</evidence>
<dbReference type="eggNOG" id="COG0815">
    <property type="taxonomic scope" value="Bacteria"/>
</dbReference>
<keyword evidence="13" id="KW-1185">Reference proteome</keyword>
<name>B9L682_NAUPA</name>
<proteinExistence type="inferred from homology"/>
<evidence type="ECO:0000256" key="6">
    <source>
        <dbReference type="ARBA" id="ARBA00022692"/>
    </source>
</evidence>
<dbReference type="InterPro" id="IPR036526">
    <property type="entry name" value="C-N_Hydrolase_sf"/>
</dbReference>
<evidence type="ECO:0000256" key="2">
    <source>
        <dbReference type="ARBA" id="ARBA00010065"/>
    </source>
</evidence>
<feature type="transmembrane region" description="Helical" evidence="10">
    <location>
        <begin position="6"/>
        <end position="27"/>
    </location>
</feature>
<evidence type="ECO:0000256" key="8">
    <source>
        <dbReference type="ARBA" id="ARBA00023136"/>
    </source>
</evidence>
<dbReference type="SUPFAM" id="SSF56317">
    <property type="entry name" value="Carbon-nitrogen hydrolase"/>
    <property type="match status" value="1"/>
</dbReference>
<evidence type="ECO:0000256" key="5">
    <source>
        <dbReference type="ARBA" id="ARBA00022679"/>
    </source>
</evidence>
<dbReference type="Pfam" id="PF26365">
    <property type="entry name" value="ApoNAT_membrane"/>
    <property type="match status" value="1"/>
</dbReference>
<evidence type="ECO:0000256" key="7">
    <source>
        <dbReference type="ARBA" id="ARBA00022989"/>
    </source>
</evidence>
<feature type="transmembrane region" description="Helical" evidence="10">
    <location>
        <begin position="60"/>
        <end position="81"/>
    </location>
</feature>
<dbReference type="HOGENOM" id="CLU_050649_0_0_7"/>
<dbReference type="NCBIfam" id="TIGR00546">
    <property type="entry name" value="lnt"/>
    <property type="match status" value="1"/>
</dbReference>
<evidence type="ECO:0000313" key="12">
    <source>
        <dbReference type="EMBL" id="ACM93766.1"/>
    </source>
</evidence>
<feature type="domain" description="CN hydrolase" evidence="11">
    <location>
        <begin position="178"/>
        <end position="389"/>
    </location>
</feature>
<keyword evidence="3" id="KW-1003">Cell membrane</keyword>
<feature type="transmembrane region" description="Helical" evidence="10">
    <location>
        <begin position="34"/>
        <end position="54"/>
    </location>
</feature>
<dbReference type="PROSITE" id="PS50263">
    <property type="entry name" value="CN_HYDROLASE"/>
    <property type="match status" value="1"/>
</dbReference>
<evidence type="ECO:0000313" key="13">
    <source>
        <dbReference type="Proteomes" id="UP000000448"/>
    </source>
</evidence>
<dbReference type="Gene3D" id="3.60.110.10">
    <property type="entry name" value="Carbon-nitrogen hydrolase"/>
    <property type="match status" value="1"/>
</dbReference>
<dbReference type="InterPro" id="IPR059110">
    <property type="entry name" value="Lnt_campylobact"/>
</dbReference>
<dbReference type="KEGG" id="nam:NAMH_1478"/>
<organism evidence="12 13">
    <name type="scientific">Nautilia profundicola (strain ATCC BAA-1463 / DSM 18972 / AmH)</name>
    <dbReference type="NCBI Taxonomy" id="598659"/>
    <lineage>
        <taxon>Bacteria</taxon>
        <taxon>Pseudomonadati</taxon>
        <taxon>Campylobacterota</taxon>
        <taxon>Epsilonproteobacteria</taxon>
        <taxon>Nautiliales</taxon>
        <taxon>Nautiliaceae</taxon>
        <taxon>Nautilia</taxon>
    </lineage>
</organism>
<dbReference type="NCBIfam" id="NF008934">
    <property type="entry name" value="PRK12291.1"/>
    <property type="match status" value="1"/>
</dbReference>
<reference evidence="12 13" key="1">
    <citation type="journal article" date="2009" name="PLoS Genet.">
        <title>Adaptations to submarine hydrothermal environments exemplified by the genome of Nautilia profundicola.</title>
        <authorList>
            <person name="Campbell B.J."/>
            <person name="Smith J.L."/>
            <person name="Hanson T.E."/>
            <person name="Klotz M.G."/>
            <person name="Stein L.Y."/>
            <person name="Lee C.K."/>
            <person name="Wu D."/>
            <person name="Robinson J.M."/>
            <person name="Khouri H.M."/>
            <person name="Eisen J.A."/>
            <person name="Cary S.C."/>
        </authorList>
    </citation>
    <scope>NUCLEOTIDE SEQUENCE [LARGE SCALE GENOMIC DNA]</scope>
    <source>
        <strain evidence="13">ATCC BAA-1463 / DSM 18972 / AmH</strain>
    </source>
</reference>
<evidence type="ECO:0000256" key="9">
    <source>
        <dbReference type="ARBA" id="ARBA00023315"/>
    </source>
</evidence>
<sequence>MLEYEIEVNFIIKIIFTVNLFLTLYLLFFSKHKWFGSGFFIGLFWFWWIGLSFRYYGLSWMIPIVDVLIALFYGFVFWMIFKIYKIIQNKNQYAAKVFLVLMFTFGFDYISPFTFDWLKPEILFVNTIFDVSKIVLFLVITSVVFYKELKWFSVLLLIFALFFKPTFTKEPNLDVYVSYTDVPQEKKWEKHFIPYEIKNNFTIINNAIKLKKDVVILPESAFPLFLNRYENLMDKLKKLSKKITIITGALHLKDSKYYNSTYIFENGEVKILDKHILVPFGEYIPLPFFEKEINDIFFSGASDYVTSDRFGIFEIKGYKFINAICYEATVEDLYKLNPKYVVALSNDAWFMPSIMPSLQQMLIKVYAKKYGKIVYHSINGFKSYVVREK</sequence>
<dbReference type="GO" id="GO:0042158">
    <property type="term" value="P:lipoprotein biosynthetic process"/>
    <property type="evidence" value="ECO:0007669"/>
    <property type="project" value="InterPro"/>
</dbReference>
<dbReference type="InterPro" id="IPR059109">
    <property type="entry name" value="Lnt_membrane_dom"/>
</dbReference>
<accession>B9L682</accession>
<comment type="subcellular location">
    <subcellularLocation>
        <location evidence="1">Cell membrane</location>
        <topology evidence="1">Multi-pass membrane protein</topology>
    </subcellularLocation>
</comment>
<evidence type="ECO:0000256" key="10">
    <source>
        <dbReference type="SAM" id="Phobius"/>
    </source>
</evidence>
<dbReference type="InterPro" id="IPR003010">
    <property type="entry name" value="C-N_Hydrolase"/>
</dbReference>
<dbReference type="PANTHER" id="PTHR38686:SF1">
    <property type="entry name" value="APOLIPOPROTEIN N-ACYLTRANSFERASE"/>
    <property type="match status" value="1"/>
</dbReference>
<comment type="similarity">
    <text evidence="2">Belongs to the CN hydrolase family. Apolipoprotein N-acyltransferase subfamily.</text>
</comment>
<keyword evidence="5 12" id="KW-0808">Transferase</keyword>
<dbReference type="GO" id="GO:0016410">
    <property type="term" value="F:N-acyltransferase activity"/>
    <property type="evidence" value="ECO:0007669"/>
    <property type="project" value="InterPro"/>
</dbReference>
<dbReference type="STRING" id="598659.NAMH_1478"/>
<dbReference type="EMBL" id="CP001279">
    <property type="protein sequence ID" value="ACM93766.1"/>
    <property type="molecule type" value="Genomic_DNA"/>
</dbReference>
<keyword evidence="4" id="KW-0997">Cell inner membrane</keyword>
<dbReference type="Proteomes" id="UP000000448">
    <property type="component" value="Chromosome"/>
</dbReference>
<keyword evidence="8 10" id="KW-0472">Membrane</keyword>
<feature type="transmembrane region" description="Helical" evidence="10">
    <location>
        <begin position="122"/>
        <end position="144"/>
    </location>
</feature>
<keyword evidence="6 10" id="KW-0812">Transmembrane</keyword>
<dbReference type="PANTHER" id="PTHR38686">
    <property type="entry name" value="APOLIPOPROTEIN N-ACYLTRANSFERASE"/>
    <property type="match status" value="1"/>
</dbReference>
<feature type="transmembrane region" description="Helical" evidence="10">
    <location>
        <begin position="151"/>
        <end position="167"/>
    </location>
</feature>
<evidence type="ECO:0000256" key="4">
    <source>
        <dbReference type="ARBA" id="ARBA00022519"/>
    </source>
</evidence>
<keyword evidence="9 12" id="KW-0012">Acyltransferase</keyword>
<keyword evidence="7 10" id="KW-1133">Transmembrane helix</keyword>
<evidence type="ECO:0000259" key="11">
    <source>
        <dbReference type="PROSITE" id="PS50263"/>
    </source>
</evidence>
<dbReference type="Pfam" id="PF00795">
    <property type="entry name" value="CN_hydrolase"/>
    <property type="match status" value="1"/>
</dbReference>
<protein>
    <submittedName>
        <fullName evidence="12">Apolipoprotein N-acyltransferase</fullName>
        <ecNumber evidence="12">2.3.1.-</ecNumber>
    </submittedName>
</protein>